<sequence>LHPTIPTIMAPQRLLKLTLGHYRNPDCSEEECHRFLTEEYIPKVVEILQQHKLETYSYHFTPSPVQNVLRAASERLQNGWTVDDHDLTVEFYFRDIAGLVTVSTDPDFIALKAIEGPFISQKGVVARLGWVETYVADEQVVNLIDGKSQYESYEQASAIQLAL</sequence>
<dbReference type="Gene3D" id="3.30.70.100">
    <property type="match status" value="1"/>
</dbReference>
<comment type="caution">
    <text evidence="3">The sequence shown here is derived from an EMBL/GenBank/DDBJ whole genome shotgun (WGS) entry which is preliminary data.</text>
</comment>
<evidence type="ECO:0000313" key="3">
    <source>
        <dbReference type="EMBL" id="OGM50122.1"/>
    </source>
</evidence>
<keyword evidence="4" id="KW-1185">Reference proteome</keyword>
<dbReference type="AlphaFoldDB" id="A0A1F8AEK6"/>
<reference evidence="3 4" key="1">
    <citation type="journal article" date="2016" name="Genome Biol. Evol.">
        <title>Draft genome sequence of an aflatoxigenic Aspergillus species, A. bombycis.</title>
        <authorList>
            <person name="Moore G.G."/>
            <person name="Mack B.M."/>
            <person name="Beltz S.B."/>
            <person name="Gilbert M.K."/>
        </authorList>
    </citation>
    <scope>NUCLEOTIDE SEQUENCE [LARGE SCALE GENOMIC DNA]</scope>
    <source>
        <strain evidence="4">NRRL 26010</strain>
    </source>
</reference>
<evidence type="ECO:0000259" key="2">
    <source>
        <dbReference type="Pfam" id="PF07110"/>
    </source>
</evidence>
<proteinExistence type="inferred from homology"/>
<dbReference type="GeneID" id="34444663"/>
<feature type="non-terminal residue" evidence="3">
    <location>
        <position position="1"/>
    </location>
</feature>
<dbReference type="STRING" id="109264.A0A1F8AEK6"/>
<gene>
    <name evidence="3" type="ORF">ABOM_001273</name>
</gene>
<dbReference type="OrthoDB" id="3183782at2759"/>
<name>A0A1F8AEK6_9EURO</name>
<comment type="similarity">
    <text evidence="1">Belongs to the tpcK family.</text>
</comment>
<organism evidence="3 4">
    <name type="scientific">Aspergillus bombycis</name>
    <dbReference type="NCBI Taxonomy" id="109264"/>
    <lineage>
        <taxon>Eukaryota</taxon>
        <taxon>Fungi</taxon>
        <taxon>Dikarya</taxon>
        <taxon>Ascomycota</taxon>
        <taxon>Pezizomycotina</taxon>
        <taxon>Eurotiomycetes</taxon>
        <taxon>Eurotiomycetidae</taxon>
        <taxon>Eurotiales</taxon>
        <taxon>Aspergillaceae</taxon>
        <taxon>Aspergillus</taxon>
    </lineage>
</organism>
<evidence type="ECO:0000256" key="1">
    <source>
        <dbReference type="ARBA" id="ARBA00005986"/>
    </source>
</evidence>
<dbReference type="GO" id="GO:0016491">
    <property type="term" value="F:oxidoreductase activity"/>
    <property type="evidence" value="ECO:0007669"/>
    <property type="project" value="InterPro"/>
</dbReference>
<dbReference type="RefSeq" id="XP_022393839.1">
    <property type="nucleotide sequence ID" value="XM_022528403.1"/>
</dbReference>
<protein>
    <recommendedName>
        <fullName evidence="2">EthD domain-containing protein</fullName>
    </recommendedName>
</protein>
<dbReference type="Proteomes" id="UP000179179">
    <property type="component" value="Unassembled WGS sequence"/>
</dbReference>
<evidence type="ECO:0000313" key="4">
    <source>
        <dbReference type="Proteomes" id="UP000179179"/>
    </source>
</evidence>
<feature type="domain" description="EthD" evidence="2">
    <location>
        <begin position="25"/>
        <end position="120"/>
    </location>
</feature>
<dbReference type="InterPro" id="IPR009799">
    <property type="entry name" value="EthD_dom"/>
</dbReference>
<dbReference type="EMBL" id="LYCR01000005">
    <property type="protein sequence ID" value="OGM50122.1"/>
    <property type="molecule type" value="Genomic_DNA"/>
</dbReference>
<dbReference type="Pfam" id="PF07110">
    <property type="entry name" value="EthD"/>
    <property type="match status" value="1"/>
</dbReference>
<accession>A0A1F8AEK6</accession>